<dbReference type="PANTHER" id="PTHR42743">
    <property type="entry name" value="AMINO-ACID AMINOTRANSFERASE"/>
    <property type="match status" value="1"/>
</dbReference>
<dbReference type="SUPFAM" id="SSF56752">
    <property type="entry name" value="D-aminoacid aminotransferase-like PLP-dependent enzymes"/>
    <property type="match status" value="1"/>
</dbReference>
<comment type="caution">
    <text evidence="13">The sequence shown here is derived from an EMBL/GenBank/DDBJ whole genome shotgun (WGS) entry which is preliminary data.</text>
</comment>
<dbReference type="Pfam" id="PF01063">
    <property type="entry name" value="Aminotran_4"/>
    <property type="match status" value="1"/>
</dbReference>
<comment type="catalytic activity">
    <reaction evidence="9">
        <text>4-amino-4-deoxychorismate = 4-aminobenzoate + pyruvate + H(+)</text>
        <dbReference type="Rhea" id="RHEA:16201"/>
        <dbReference type="ChEBI" id="CHEBI:15361"/>
        <dbReference type="ChEBI" id="CHEBI:15378"/>
        <dbReference type="ChEBI" id="CHEBI:17836"/>
        <dbReference type="ChEBI" id="CHEBI:58406"/>
        <dbReference type="EC" id="4.1.3.38"/>
    </reaction>
</comment>
<dbReference type="InterPro" id="IPR043132">
    <property type="entry name" value="BCAT-like_C"/>
</dbReference>
<dbReference type="CDD" id="cd01559">
    <property type="entry name" value="ADCL_like"/>
    <property type="match status" value="1"/>
</dbReference>
<evidence type="ECO:0000313" key="13">
    <source>
        <dbReference type="EMBL" id="GAL25820.1"/>
    </source>
</evidence>
<evidence type="ECO:0000256" key="5">
    <source>
        <dbReference type="ARBA" id="ARBA00022909"/>
    </source>
</evidence>
<dbReference type="InterPro" id="IPR017824">
    <property type="entry name" value="Aminodeoxychorismate_lyase_IV"/>
</dbReference>
<keyword evidence="5" id="KW-0289">Folate biosynthesis</keyword>
<dbReference type="InterPro" id="IPR018300">
    <property type="entry name" value="Aminotrans_IV_CS"/>
</dbReference>
<evidence type="ECO:0000256" key="3">
    <source>
        <dbReference type="ARBA" id="ARBA00011738"/>
    </source>
</evidence>
<name>A0ABQ0JC54_9VIBR</name>
<dbReference type="InterPro" id="IPR001544">
    <property type="entry name" value="Aminotrans_IV"/>
</dbReference>
<comment type="pathway">
    <text evidence="7">Cofactor biosynthesis; tetrahydrofolate biosynthesis; 4-aminobenzoate from chorismate: step 2/2.</text>
</comment>
<reference evidence="14" key="1">
    <citation type="submission" date="2014-09" db="EMBL/GenBank/DDBJ databases">
        <title>Vibrio variabilis JCM 19239. (C206) whole genome shotgun sequence.</title>
        <authorList>
            <person name="Sawabe T."/>
            <person name="Meirelles P."/>
            <person name="Nakanishi M."/>
            <person name="Sayaka M."/>
            <person name="Hattori M."/>
            <person name="Ohkuma M."/>
        </authorList>
    </citation>
    <scope>NUCLEOTIDE SEQUENCE [LARGE SCALE GENOMIC DNA]</scope>
    <source>
        <strain evidence="14">JCM 19239</strain>
    </source>
</reference>
<dbReference type="InterPro" id="IPR036038">
    <property type="entry name" value="Aminotransferase-like"/>
</dbReference>
<comment type="cofactor">
    <cofactor evidence="1 12">
        <name>pyridoxal 5'-phosphate</name>
        <dbReference type="ChEBI" id="CHEBI:597326"/>
    </cofactor>
</comment>
<proteinExistence type="inferred from homology"/>
<evidence type="ECO:0000313" key="14">
    <source>
        <dbReference type="Proteomes" id="UP000029223"/>
    </source>
</evidence>
<protein>
    <recommendedName>
        <fullName evidence="8 10">Aminodeoxychorismate lyase</fullName>
        <ecNumber evidence="8 10">4.1.3.38</ecNumber>
    </recommendedName>
</protein>
<dbReference type="NCBIfam" id="TIGR03461">
    <property type="entry name" value="pabC_Proteo"/>
    <property type="match status" value="1"/>
</dbReference>
<keyword evidence="6 13" id="KW-0456">Lyase</keyword>
<dbReference type="InterPro" id="IPR050571">
    <property type="entry name" value="Class-IV_PLP-Dep_Aminotrnsfr"/>
</dbReference>
<accession>A0ABQ0JC54</accession>
<dbReference type="Gene3D" id="3.30.470.10">
    <property type="match status" value="1"/>
</dbReference>
<dbReference type="InterPro" id="IPR043131">
    <property type="entry name" value="BCAT-like_N"/>
</dbReference>
<keyword evidence="4 12" id="KW-0663">Pyridoxal phosphate</keyword>
<sequence>MFWRNGQKIDHVAVTDRSFQYGDGCFTTILTRYGKLQLWERHVTRMEKALMCLKIAPLDWHALRLEIESHASDASEAGIKLHVSRGQGGRGYSTKVTKGPFVTVSSFDFPPNYHEIRENGLELSISDVRLGHNPLLAGLKHNNRLEQILAKENVESSGHLDGIVLDFNGKVIETTMANVFWVNNNQVFTPDLSVAGVAGVMREVVIEELTLLGIAVNVGCFDLEDLLAAEEVFVTNCILGVAPITKIREVGLSIGPITKQIQEKLSLC</sequence>
<dbReference type="GO" id="GO:0008696">
    <property type="term" value="F:4-amino-4-deoxychorismate lyase activity"/>
    <property type="evidence" value="ECO:0007669"/>
    <property type="project" value="UniProtKB-EC"/>
</dbReference>
<dbReference type="Gene3D" id="3.20.10.10">
    <property type="entry name" value="D-amino Acid Aminotransferase, subunit A, domain 2"/>
    <property type="match status" value="1"/>
</dbReference>
<dbReference type="PROSITE" id="PS00770">
    <property type="entry name" value="AA_TRANSFER_CLASS_4"/>
    <property type="match status" value="1"/>
</dbReference>
<evidence type="ECO:0000256" key="9">
    <source>
        <dbReference type="ARBA" id="ARBA00049529"/>
    </source>
</evidence>
<evidence type="ECO:0000256" key="12">
    <source>
        <dbReference type="RuleBase" id="RU004516"/>
    </source>
</evidence>
<evidence type="ECO:0000256" key="1">
    <source>
        <dbReference type="ARBA" id="ARBA00001933"/>
    </source>
</evidence>
<dbReference type="EMBL" id="BBMS01000013">
    <property type="protein sequence ID" value="GAL25820.1"/>
    <property type="molecule type" value="Genomic_DNA"/>
</dbReference>
<keyword evidence="14" id="KW-1185">Reference proteome</keyword>
<dbReference type="PANTHER" id="PTHR42743:SF2">
    <property type="entry name" value="AMINODEOXYCHORISMATE LYASE"/>
    <property type="match status" value="1"/>
</dbReference>
<gene>
    <name evidence="13" type="ORF">JCM19239_1173</name>
</gene>
<comment type="similarity">
    <text evidence="2 11">Belongs to the class-IV pyridoxal-phosphate-dependent aminotransferase family.</text>
</comment>
<organism evidence="13 14">
    <name type="scientific">Vibrio variabilis</name>
    <dbReference type="NCBI Taxonomy" id="990271"/>
    <lineage>
        <taxon>Bacteria</taxon>
        <taxon>Pseudomonadati</taxon>
        <taxon>Pseudomonadota</taxon>
        <taxon>Gammaproteobacteria</taxon>
        <taxon>Vibrionales</taxon>
        <taxon>Vibrionaceae</taxon>
        <taxon>Vibrio</taxon>
    </lineage>
</organism>
<dbReference type="Proteomes" id="UP000029223">
    <property type="component" value="Unassembled WGS sequence"/>
</dbReference>
<evidence type="ECO:0000256" key="8">
    <source>
        <dbReference type="ARBA" id="ARBA00035676"/>
    </source>
</evidence>
<dbReference type="NCBIfam" id="NF004761">
    <property type="entry name" value="PRK06092.1"/>
    <property type="match status" value="1"/>
</dbReference>
<evidence type="ECO:0000256" key="6">
    <source>
        <dbReference type="ARBA" id="ARBA00023239"/>
    </source>
</evidence>
<evidence type="ECO:0000256" key="11">
    <source>
        <dbReference type="RuleBase" id="RU004106"/>
    </source>
</evidence>
<evidence type="ECO:0000256" key="4">
    <source>
        <dbReference type="ARBA" id="ARBA00022898"/>
    </source>
</evidence>
<comment type="subunit">
    <text evidence="3">Homodimer.</text>
</comment>
<evidence type="ECO:0000256" key="7">
    <source>
        <dbReference type="ARBA" id="ARBA00035633"/>
    </source>
</evidence>
<dbReference type="EC" id="4.1.3.38" evidence="8 10"/>
<evidence type="ECO:0000256" key="10">
    <source>
        <dbReference type="NCBIfam" id="TIGR03461"/>
    </source>
</evidence>
<evidence type="ECO:0000256" key="2">
    <source>
        <dbReference type="ARBA" id="ARBA00009320"/>
    </source>
</evidence>